<organism evidence="2">
    <name type="scientific">Thermorudis peleae</name>
    <dbReference type="NCBI Taxonomy" id="1382356"/>
    <lineage>
        <taxon>Bacteria</taxon>
        <taxon>Pseudomonadati</taxon>
        <taxon>Thermomicrobiota</taxon>
        <taxon>Thermomicrobia</taxon>
        <taxon>Thermomicrobia incertae sedis</taxon>
        <taxon>Thermorudis</taxon>
    </lineage>
</organism>
<dbReference type="AlphaFoldDB" id="A0A831TIE9"/>
<protein>
    <submittedName>
        <fullName evidence="2">Cyclase</fullName>
    </submittedName>
</protein>
<dbReference type="InterPro" id="IPR007138">
    <property type="entry name" value="ABM_dom"/>
</dbReference>
<evidence type="ECO:0000313" key="2">
    <source>
        <dbReference type="EMBL" id="HEG92746.1"/>
    </source>
</evidence>
<dbReference type="InterPro" id="IPR011008">
    <property type="entry name" value="Dimeric_a/b-barrel"/>
</dbReference>
<dbReference type="Gene3D" id="3.30.70.100">
    <property type="match status" value="1"/>
</dbReference>
<dbReference type="SUPFAM" id="SSF54909">
    <property type="entry name" value="Dimeric alpha+beta barrel"/>
    <property type="match status" value="1"/>
</dbReference>
<sequence>MPYILVRHRVTDYDAWKPVFDEHGAVRETHGSGGGYLFRSSHDPNEVVILLEWDDLEEAEQFAQSDDLRQTMQRAGVADRPDVYFLELVGRVPA</sequence>
<accession>A0A831TIE9</accession>
<evidence type="ECO:0000259" key="1">
    <source>
        <dbReference type="Pfam" id="PF03992"/>
    </source>
</evidence>
<name>A0A831TIE9_9BACT</name>
<gene>
    <name evidence="2" type="ORF">ENP34_15115</name>
</gene>
<dbReference type="Pfam" id="PF03992">
    <property type="entry name" value="ABM"/>
    <property type="match status" value="1"/>
</dbReference>
<feature type="domain" description="ABM" evidence="1">
    <location>
        <begin position="34"/>
        <end position="73"/>
    </location>
</feature>
<dbReference type="EMBL" id="DSIY01000351">
    <property type="protein sequence ID" value="HEG92746.1"/>
    <property type="molecule type" value="Genomic_DNA"/>
</dbReference>
<reference evidence="2" key="1">
    <citation type="journal article" date="2020" name="mSystems">
        <title>Genome- and Community-Level Interaction Insights into Carbon Utilization and Element Cycling Functions of Hydrothermarchaeota in Hydrothermal Sediment.</title>
        <authorList>
            <person name="Zhou Z."/>
            <person name="Liu Y."/>
            <person name="Xu W."/>
            <person name="Pan J."/>
            <person name="Luo Z.H."/>
            <person name="Li M."/>
        </authorList>
    </citation>
    <scope>NUCLEOTIDE SEQUENCE [LARGE SCALE GENOMIC DNA]</scope>
    <source>
        <strain evidence="2">SpSt-210</strain>
    </source>
</reference>
<comment type="caution">
    <text evidence="2">The sequence shown here is derived from an EMBL/GenBank/DDBJ whole genome shotgun (WGS) entry which is preliminary data.</text>
</comment>
<proteinExistence type="predicted"/>